<dbReference type="OrthoDB" id="5835829at2759"/>
<dbReference type="GO" id="GO:0035251">
    <property type="term" value="F:UDP-glucosyltransferase activity"/>
    <property type="evidence" value="ECO:0007669"/>
    <property type="project" value="InterPro"/>
</dbReference>
<reference evidence="3" key="1">
    <citation type="submission" date="2016-11" db="EMBL/GenBank/DDBJ databases">
        <title>The genome of Nicotiana attenuata.</title>
        <authorList>
            <person name="Xu S."/>
            <person name="Brockmoeller T."/>
            <person name="Gaquerel E."/>
            <person name="Navarro A."/>
            <person name="Kuhl H."/>
            <person name="Gase K."/>
            <person name="Ling Z."/>
            <person name="Zhou W."/>
            <person name="Kreitzer C."/>
            <person name="Stanke M."/>
            <person name="Tang H."/>
            <person name="Lyons E."/>
            <person name="Pandey P."/>
            <person name="Pandey S.P."/>
            <person name="Timmermann B."/>
            <person name="Baldwin I.T."/>
        </authorList>
    </citation>
    <scope>NUCLEOTIDE SEQUENCE [LARGE SCALE GENOMIC DNA]</scope>
    <source>
        <strain evidence="3">UT</strain>
    </source>
</reference>
<evidence type="ECO:0000313" key="3">
    <source>
        <dbReference type="EMBL" id="OIT18900.1"/>
    </source>
</evidence>
<dbReference type="Proteomes" id="UP000187609">
    <property type="component" value="Unassembled WGS sequence"/>
</dbReference>
<dbReference type="Gramene" id="OIT18900">
    <property type="protein sequence ID" value="OIT18900"/>
    <property type="gene ID" value="A4A49_55291"/>
</dbReference>
<dbReference type="KEGG" id="nau:109222126"/>
<sequence length="150" mass="16692">MLPEGFLDRTEKKGKVVGWVPQLKVLSHEAIGGFVSHCCWNSILESIWCVVPIGTWTLHSEQQMNAFQLVKEVGVAVAISLDYCERTKDQPMVTADAIEKEITELMEINTVVREKAKEMKEKSRASVIEGGSSYLSLGELIDELLKNAAL</sequence>
<keyword evidence="4" id="KW-1185">Reference proteome</keyword>
<gene>
    <name evidence="3" type="primary">UGT71A16</name>
    <name evidence="3" type="ORF">A4A49_55291</name>
</gene>
<dbReference type="Gene3D" id="3.40.50.2000">
    <property type="entry name" value="Glycogen Phosphorylase B"/>
    <property type="match status" value="1"/>
</dbReference>
<proteinExistence type="inferred from homology"/>
<dbReference type="PANTHER" id="PTHR48048">
    <property type="entry name" value="GLYCOSYLTRANSFERASE"/>
    <property type="match status" value="1"/>
</dbReference>
<dbReference type="InterPro" id="IPR002213">
    <property type="entry name" value="UDP_glucos_trans"/>
</dbReference>
<dbReference type="FunFam" id="3.40.50.2000:FF:000056">
    <property type="entry name" value="Glycosyltransferase"/>
    <property type="match status" value="1"/>
</dbReference>
<dbReference type="CDD" id="cd03784">
    <property type="entry name" value="GT1_Gtf-like"/>
    <property type="match status" value="1"/>
</dbReference>
<organism evidence="3 4">
    <name type="scientific">Nicotiana attenuata</name>
    <name type="common">Coyote tobacco</name>
    <dbReference type="NCBI Taxonomy" id="49451"/>
    <lineage>
        <taxon>Eukaryota</taxon>
        <taxon>Viridiplantae</taxon>
        <taxon>Streptophyta</taxon>
        <taxon>Embryophyta</taxon>
        <taxon>Tracheophyta</taxon>
        <taxon>Spermatophyta</taxon>
        <taxon>Magnoliopsida</taxon>
        <taxon>eudicotyledons</taxon>
        <taxon>Gunneridae</taxon>
        <taxon>Pentapetalae</taxon>
        <taxon>asterids</taxon>
        <taxon>lamiids</taxon>
        <taxon>Solanales</taxon>
        <taxon>Solanaceae</taxon>
        <taxon>Nicotianoideae</taxon>
        <taxon>Nicotianeae</taxon>
        <taxon>Nicotiana</taxon>
    </lineage>
</organism>
<dbReference type="EMBL" id="MJEQ01014652">
    <property type="protein sequence ID" value="OIT18900.1"/>
    <property type="molecule type" value="Genomic_DNA"/>
</dbReference>
<comment type="similarity">
    <text evidence="1">Belongs to the UDP-glycosyltransferase family.</text>
</comment>
<dbReference type="Pfam" id="PF00201">
    <property type="entry name" value="UDPGT"/>
    <property type="match status" value="1"/>
</dbReference>
<dbReference type="OMA" id="GWYSILE"/>
<evidence type="ECO:0000256" key="2">
    <source>
        <dbReference type="ARBA" id="ARBA00022679"/>
    </source>
</evidence>
<evidence type="ECO:0000313" key="4">
    <source>
        <dbReference type="Proteomes" id="UP000187609"/>
    </source>
</evidence>
<dbReference type="PANTHER" id="PTHR48048:SF35">
    <property type="entry name" value="UDP-GLYCOSYLTRANSFERASES DOMAIN-CONTAINING PROTEIN"/>
    <property type="match status" value="1"/>
</dbReference>
<keyword evidence="2" id="KW-0808">Transferase</keyword>
<dbReference type="SUPFAM" id="SSF53756">
    <property type="entry name" value="UDP-Glycosyltransferase/glycogen phosphorylase"/>
    <property type="match status" value="1"/>
</dbReference>
<name>A0A1J6JQT6_NICAT</name>
<protein>
    <submittedName>
        <fullName evidence="3">Udp-glycosyltransferase 71a16</fullName>
    </submittedName>
</protein>
<accession>A0A1J6JQT6</accession>
<dbReference type="InterPro" id="IPR050481">
    <property type="entry name" value="UDP-glycosyltransf_plant"/>
</dbReference>
<evidence type="ECO:0000256" key="1">
    <source>
        <dbReference type="ARBA" id="ARBA00009995"/>
    </source>
</evidence>
<comment type="caution">
    <text evidence="3">The sequence shown here is derived from an EMBL/GenBank/DDBJ whole genome shotgun (WGS) entry which is preliminary data.</text>
</comment>
<dbReference type="SMR" id="A0A1J6JQT6"/>
<dbReference type="AlphaFoldDB" id="A0A1J6JQT6"/>
<dbReference type="GeneID" id="109222126"/>